<gene>
    <name evidence="1" type="primary">BX005380.2</name>
</gene>
<protein>
    <submittedName>
        <fullName evidence="1">Uncharacterized protein</fullName>
    </submittedName>
</protein>
<feature type="non-terminal residue" evidence="1">
    <location>
        <position position="93"/>
    </location>
</feature>
<accession>A0A1A8GEI7</accession>
<reference evidence="1" key="2">
    <citation type="submission" date="2016-06" db="EMBL/GenBank/DDBJ databases">
        <title>The genome of a short-lived fish provides insights into sex chromosome evolution and the genetic control of aging.</title>
        <authorList>
            <person name="Reichwald K."/>
            <person name="Felder M."/>
            <person name="Petzold A."/>
            <person name="Koch P."/>
            <person name="Groth M."/>
            <person name="Platzer M."/>
        </authorList>
    </citation>
    <scope>NUCLEOTIDE SEQUENCE</scope>
    <source>
        <tissue evidence="1">Brain</tissue>
    </source>
</reference>
<dbReference type="AlphaFoldDB" id="A0A1A8GEI7"/>
<name>A0A1A8GEI7_9TELE</name>
<proteinExistence type="predicted"/>
<sequence>ILLLVFKPFSLYASLYLTQLVQPYVPGRILRSADHHLLQVPSVRVRTRGEQAFSICAPRLWNQLPLAVRMAPSLSDFKSRLKAHFCSLTPTSA</sequence>
<evidence type="ECO:0000313" key="1">
    <source>
        <dbReference type="EMBL" id="SBQ69448.1"/>
    </source>
</evidence>
<reference evidence="1" key="1">
    <citation type="submission" date="2016-05" db="EMBL/GenBank/DDBJ databases">
        <authorList>
            <person name="Lavstsen T."/>
            <person name="Jespersen J.S."/>
        </authorList>
    </citation>
    <scope>NUCLEOTIDE SEQUENCE</scope>
    <source>
        <tissue evidence="1">Brain</tissue>
    </source>
</reference>
<feature type="non-terminal residue" evidence="1">
    <location>
        <position position="1"/>
    </location>
</feature>
<dbReference type="EMBL" id="HAEC01001371">
    <property type="protein sequence ID" value="SBQ69448.1"/>
    <property type="molecule type" value="Transcribed_RNA"/>
</dbReference>
<organism evidence="1">
    <name type="scientific">Nothobranchius korthausae</name>
    <dbReference type="NCBI Taxonomy" id="1143690"/>
    <lineage>
        <taxon>Eukaryota</taxon>
        <taxon>Metazoa</taxon>
        <taxon>Chordata</taxon>
        <taxon>Craniata</taxon>
        <taxon>Vertebrata</taxon>
        <taxon>Euteleostomi</taxon>
        <taxon>Actinopterygii</taxon>
        <taxon>Neopterygii</taxon>
        <taxon>Teleostei</taxon>
        <taxon>Neoteleostei</taxon>
        <taxon>Acanthomorphata</taxon>
        <taxon>Ovalentaria</taxon>
        <taxon>Atherinomorphae</taxon>
        <taxon>Cyprinodontiformes</taxon>
        <taxon>Nothobranchiidae</taxon>
        <taxon>Nothobranchius</taxon>
    </lineage>
</organism>